<feature type="transmembrane region" description="Helical" evidence="10">
    <location>
        <begin position="127"/>
        <end position="143"/>
    </location>
</feature>
<feature type="transmembrane region" description="Helical" evidence="10">
    <location>
        <begin position="37"/>
        <end position="58"/>
    </location>
</feature>
<proteinExistence type="inferred from homology"/>
<dbReference type="EC" id="2.4.1.-" evidence="10"/>
<dbReference type="Pfam" id="PF03901">
    <property type="entry name" value="Glyco_transf_22"/>
    <property type="match status" value="1"/>
</dbReference>
<comment type="subcellular location">
    <subcellularLocation>
        <location evidence="1 10">Endoplasmic reticulum membrane</location>
        <topology evidence="1 10">Multi-pass membrane protein</topology>
    </subcellularLocation>
</comment>
<evidence type="ECO:0000256" key="5">
    <source>
        <dbReference type="ARBA" id="ARBA00022692"/>
    </source>
</evidence>
<feature type="region of interest" description="Disordered" evidence="11">
    <location>
        <begin position="354"/>
        <end position="381"/>
    </location>
</feature>
<dbReference type="Proteomes" id="UP001465976">
    <property type="component" value="Unassembled WGS sequence"/>
</dbReference>
<evidence type="ECO:0000313" key="13">
    <source>
        <dbReference type="Proteomes" id="UP001465976"/>
    </source>
</evidence>
<name>A0ABR3FH71_9AGAR</name>
<keyword evidence="4" id="KW-0808">Transferase</keyword>
<keyword evidence="5 10" id="KW-0812">Transmembrane</keyword>
<dbReference type="PANTHER" id="PTHR22760:SF4">
    <property type="entry name" value="GPI MANNOSYLTRANSFERASE 3"/>
    <property type="match status" value="1"/>
</dbReference>
<evidence type="ECO:0000256" key="6">
    <source>
        <dbReference type="ARBA" id="ARBA00022824"/>
    </source>
</evidence>
<accession>A0ABR3FH71</accession>
<reference evidence="12 13" key="1">
    <citation type="submission" date="2024-02" db="EMBL/GenBank/DDBJ databases">
        <title>A draft genome for the cacao thread blight pathogen Marasmius crinis-equi.</title>
        <authorList>
            <person name="Cohen S.P."/>
            <person name="Baruah I.K."/>
            <person name="Amoako-Attah I."/>
            <person name="Bukari Y."/>
            <person name="Meinhardt L.W."/>
            <person name="Bailey B.A."/>
        </authorList>
    </citation>
    <scope>NUCLEOTIDE SEQUENCE [LARGE SCALE GENOMIC DNA]</scope>
    <source>
        <strain evidence="12 13">GH-76</strain>
    </source>
</reference>
<protein>
    <recommendedName>
        <fullName evidence="10">Mannosyltransferase</fullName>
        <ecNumber evidence="10">2.4.1.-</ecNumber>
    </recommendedName>
</protein>
<feature type="transmembrane region" description="Helical" evidence="10">
    <location>
        <begin position="187"/>
        <end position="213"/>
    </location>
</feature>
<organism evidence="12 13">
    <name type="scientific">Marasmius crinis-equi</name>
    <dbReference type="NCBI Taxonomy" id="585013"/>
    <lineage>
        <taxon>Eukaryota</taxon>
        <taxon>Fungi</taxon>
        <taxon>Dikarya</taxon>
        <taxon>Basidiomycota</taxon>
        <taxon>Agaricomycotina</taxon>
        <taxon>Agaricomycetes</taxon>
        <taxon>Agaricomycetidae</taxon>
        <taxon>Agaricales</taxon>
        <taxon>Marasmiineae</taxon>
        <taxon>Marasmiaceae</taxon>
        <taxon>Marasmius</taxon>
    </lineage>
</organism>
<keyword evidence="7 10" id="KW-1133">Transmembrane helix</keyword>
<evidence type="ECO:0000256" key="3">
    <source>
        <dbReference type="ARBA" id="ARBA00022676"/>
    </source>
</evidence>
<dbReference type="PANTHER" id="PTHR22760">
    <property type="entry name" value="GLYCOSYLTRANSFERASE"/>
    <property type="match status" value="1"/>
</dbReference>
<gene>
    <name evidence="12" type="primary">GPI10</name>
    <name evidence="12" type="ORF">V5O48_007271</name>
</gene>
<evidence type="ECO:0000256" key="9">
    <source>
        <dbReference type="ARBA" id="ARBA00024708"/>
    </source>
</evidence>
<evidence type="ECO:0000256" key="2">
    <source>
        <dbReference type="ARBA" id="ARBA00006065"/>
    </source>
</evidence>
<evidence type="ECO:0000256" key="10">
    <source>
        <dbReference type="RuleBase" id="RU363075"/>
    </source>
</evidence>
<keyword evidence="6 10" id="KW-0256">Endoplasmic reticulum</keyword>
<evidence type="ECO:0000256" key="4">
    <source>
        <dbReference type="ARBA" id="ARBA00022679"/>
    </source>
</evidence>
<keyword evidence="3 10" id="KW-0328">Glycosyltransferase</keyword>
<comment type="similarity">
    <text evidence="2">Belongs to the glycosyltransferase 22 family. PIGB subfamily.</text>
</comment>
<evidence type="ECO:0000313" key="12">
    <source>
        <dbReference type="EMBL" id="KAL0574686.1"/>
    </source>
</evidence>
<evidence type="ECO:0000256" key="8">
    <source>
        <dbReference type="ARBA" id="ARBA00023136"/>
    </source>
</evidence>
<evidence type="ECO:0000256" key="11">
    <source>
        <dbReference type="SAM" id="MobiDB-lite"/>
    </source>
</evidence>
<dbReference type="InterPro" id="IPR005599">
    <property type="entry name" value="GPI_mannosylTrfase"/>
</dbReference>
<dbReference type="EMBL" id="JBAHYK010000376">
    <property type="protein sequence ID" value="KAL0574686.1"/>
    <property type="molecule type" value="Genomic_DNA"/>
</dbReference>
<feature type="compositionally biased region" description="Polar residues" evidence="11">
    <location>
        <begin position="372"/>
        <end position="381"/>
    </location>
</feature>
<evidence type="ECO:0000256" key="1">
    <source>
        <dbReference type="ARBA" id="ARBA00004477"/>
    </source>
</evidence>
<keyword evidence="13" id="KW-1185">Reference proteome</keyword>
<comment type="function">
    <text evidence="9">Mannosyltransferase involved in glycosylphosphatidylinositol-anchor biosynthesis. Transfers the third mannose to Man2-GlcN-acyl-PI during GPI precursor assembly.</text>
</comment>
<comment type="caution">
    <text evidence="12">The sequence shown here is derived from an EMBL/GenBank/DDBJ whole genome shotgun (WGS) entry which is preliminary data.</text>
</comment>
<keyword evidence="8 10" id="KW-0472">Membrane</keyword>
<feature type="transmembrane region" description="Helical" evidence="10">
    <location>
        <begin position="92"/>
        <end position="115"/>
    </location>
</feature>
<evidence type="ECO:0000256" key="7">
    <source>
        <dbReference type="ARBA" id="ARBA00022989"/>
    </source>
</evidence>
<sequence length="381" mass="42758">MLIFASLACSVRVTNGVIWVYMAAILIWRLRTRKQLLLWFIIDSLWIGTLAVTLLFTLDTLYYGQKTLTPLNFLKTNLSSVSLFYGSNPWHFYFSQALPILCTTALPFVLHGGYLVATTPNAAPTKLLFGLLCWTISVYSLAGHKEWRFIHPLLPALHLFAAKSLVDSWGKENQDAALPISSRKMGLLLATVPISAYIVLFYCSGPMSVMGYIRSLPPDVMAGGVGILMPCHSTPGHGYLHRPQLSHGELWALGCEPPLQNQDLSTYEDQTTIFFADPYKYLTDRFPRVVDPAFPISPYPASAPGNTSPNDRSWQHEWPFHLVFFGALLQEKGVQELLEGKRYSEVWRAGRSWEGDGDERKGGVRVWKWTPRETSPVGSDS</sequence>
<feature type="transmembrane region" description="Helical" evidence="10">
    <location>
        <begin position="12"/>
        <end position="30"/>
    </location>
</feature>